<dbReference type="InterPro" id="IPR032710">
    <property type="entry name" value="NTF2-like_dom_sf"/>
</dbReference>
<name>A0ABT9P9R6_9ACTN</name>
<dbReference type="RefSeq" id="WP_307247342.1">
    <property type="nucleotide sequence ID" value="NZ_JAUSQZ010000001.1"/>
</dbReference>
<dbReference type="SUPFAM" id="SSF54427">
    <property type="entry name" value="NTF2-like"/>
    <property type="match status" value="1"/>
</dbReference>
<evidence type="ECO:0000313" key="2">
    <source>
        <dbReference type="EMBL" id="MDP9829291.1"/>
    </source>
</evidence>
<dbReference type="Pfam" id="PF13577">
    <property type="entry name" value="SnoaL_4"/>
    <property type="match status" value="1"/>
</dbReference>
<organism evidence="2 3">
    <name type="scientific">Kineosporia succinea</name>
    <dbReference type="NCBI Taxonomy" id="84632"/>
    <lineage>
        <taxon>Bacteria</taxon>
        <taxon>Bacillati</taxon>
        <taxon>Actinomycetota</taxon>
        <taxon>Actinomycetes</taxon>
        <taxon>Kineosporiales</taxon>
        <taxon>Kineosporiaceae</taxon>
        <taxon>Kineosporia</taxon>
    </lineage>
</organism>
<dbReference type="EMBL" id="JAUSQZ010000001">
    <property type="protein sequence ID" value="MDP9829291.1"/>
    <property type="molecule type" value="Genomic_DNA"/>
</dbReference>
<feature type="domain" description="SnoaL-like" evidence="1">
    <location>
        <begin position="14"/>
        <end position="141"/>
    </location>
</feature>
<proteinExistence type="predicted"/>
<sequence>MSEIDALMARLDLLESREACLGLMTSYMAATDAETGKGEKVAALFTDDGQWESIGPNGNPGWAAQGHAALITKFDRNVERMPFSAHFVTNAAVEVTGDTATGQFMYFQACTYRGDQPLWIAGKYFNDFRRVEGRWLLSYMRVHNFFTTPFDQGWVKVPHMKTP</sequence>
<dbReference type="Proteomes" id="UP001235712">
    <property type="component" value="Unassembled WGS sequence"/>
</dbReference>
<dbReference type="CDD" id="cd00531">
    <property type="entry name" value="NTF2_like"/>
    <property type="match status" value="1"/>
</dbReference>
<evidence type="ECO:0000259" key="1">
    <source>
        <dbReference type="Pfam" id="PF13577"/>
    </source>
</evidence>
<dbReference type="InterPro" id="IPR037401">
    <property type="entry name" value="SnoaL-like"/>
</dbReference>
<gene>
    <name evidence="2" type="ORF">J2S57_005040</name>
</gene>
<comment type="caution">
    <text evidence="2">The sequence shown here is derived from an EMBL/GenBank/DDBJ whole genome shotgun (WGS) entry which is preliminary data.</text>
</comment>
<keyword evidence="3" id="KW-1185">Reference proteome</keyword>
<evidence type="ECO:0000313" key="3">
    <source>
        <dbReference type="Proteomes" id="UP001235712"/>
    </source>
</evidence>
<reference evidence="2 3" key="1">
    <citation type="submission" date="2023-07" db="EMBL/GenBank/DDBJ databases">
        <title>Sequencing the genomes of 1000 actinobacteria strains.</title>
        <authorList>
            <person name="Klenk H.-P."/>
        </authorList>
    </citation>
    <scope>NUCLEOTIDE SEQUENCE [LARGE SCALE GENOMIC DNA]</scope>
    <source>
        <strain evidence="2 3">DSM 44388</strain>
    </source>
</reference>
<dbReference type="Gene3D" id="3.10.450.50">
    <property type="match status" value="1"/>
</dbReference>
<accession>A0ABT9P9R6</accession>
<protein>
    <recommendedName>
        <fullName evidence="1">SnoaL-like domain-containing protein</fullName>
    </recommendedName>
</protein>